<dbReference type="GO" id="GO:0004056">
    <property type="term" value="F:argininosuccinate lyase activity"/>
    <property type="evidence" value="ECO:0007669"/>
    <property type="project" value="UniProtKB-UniRule"/>
</dbReference>
<dbReference type="OrthoDB" id="9769623at2"/>
<dbReference type="FunFam" id="1.10.40.30:FF:000001">
    <property type="entry name" value="Argininosuccinate lyase"/>
    <property type="match status" value="1"/>
</dbReference>
<dbReference type="Pfam" id="PF00206">
    <property type="entry name" value="Lyase_1"/>
    <property type="match status" value="1"/>
</dbReference>
<protein>
    <recommendedName>
        <fullName evidence="2 5">Argininosuccinate lyase</fullName>
        <shortName evidence="5">ASAL</shortName>
        <ecNumber evidence="2 5">4.3.2.1</ecNumber>
    </recommendedName>
    <alternativeName>
        <fullName evidence="5">Arginosuccinase</fullName>
    </alternativeName>
</protein>
<dbReference type="GO" id="GO:0005829">
    <property type="term" value="C:cytosol"/>
    <property type="evidence" value="ECO:0007669"/>
    <property type="project" value="TreeGrafter"/>
</dbReference>
<comment type="subcellular location">
    <subcellularLocation>
        <location evidence="5">Cytoplasm</location>
    </subcellularLocation>
</comment>
<proteinExistence type="inferred from homology"/>
<feature type="domain" description="Argininosuccinate lyase C-terminal" evidence="7">
    <location>
        <begin position="359"/>
        <end position="426"/>
    </location>
</feature>
<accession>A0A2K1NY46</accession>
<comment type="caution">
    <text evidence="8">The sequence shown here is derived from an EMBL/GenBank/DDBJ whole genome shotgun (WGS) entry which is preliminary data.</text>
</comment>
<comment type="pathway">
    <text evidence="1 5">Amino-acid biosynthesis; L-arginine biosynthesis; L-arginine from L-ornithine and carbamoyl phosphate: step 3/3.</text>
</comment>
<dbReference type="EMBL" id="AZRL01000021">
    <property type="protein sequence ID" value="PNR95454.1"/>
    <property type="molecule type" value="Genomic_DNA"/>
</dbReference>
<dbReference type="UniPathway" id="UPA00068">
    <property type="reaction ID" value="UER00114"/>
</dbReference>
<evidence type="ECO:0000256" key="1">
    <source>
        <dbReference type="ARBA" id="ARBA00004941"/>
    </source>
</evidence>
<evidence type="ECO:0000259" key="7">
    <source>
        <dbReference type="Pfam" id="PF14698"/>
    </source>
</evidence>
<dbReference type="NCBIfam" id="TIGR00838">
    <property type="entry name" value="argH"/>
    <property type="match status" value="1"/>
</dbReference>
<evidence type="ECO:0000313" key="8">
    <source>
        <dbReference type="EMBL" id="PNR95454.1"/>
    </source>
</evidence>
<dbReference type="InterPro" id="IPR009049">
    <property type="entry name" value="Argininosuccinate_lyase"/>
</dbReference>
<dbReference type="RefSeq" id="WP_103067373.1">
    <property type="nucleotide sequence ID" value="NZ_AZRL01000021.1"/>
</dbReference>
<dbReference type="InterPro" id="IPR029419">
    <property type="entry name" value="Arg_succ_lyase_C"/>
</dbReference>
<evidence type="ECO:0000256" key="2">
    <source>
        <dbReference type="ARBA" id="ARBA00012338"/>
    </source>
</evidence>
<dbReference type="PRINTS" id="PR00145">
    <property type="entry name" value="ARGSUCLYASE"/>
</dbReference>
<dbReference type="PANTHER" id="PTHR43814:SF1">
    <property type="entry name" value="ARGININOSUCCINATE LYASE"/>
    <property type="match status" value="1"/>
</dbReference>
<name>A0A2K1NY46_9BACT</name>
<dbReference type="Pfam" id="PF14698">
    <property type="entry name" value="ASL_C2"/>
    <property type="match status" value="1"/>
</dbReference>
<evidence type="ECO:0000256" key="3">
    <source>
        <dbReference type="ARBA" id="ARBA00022571"/>
    </source>
</evidence>
<dbReference type="Gene3D" id="1.20.200.10">
    <property type="entry name" value="Fumarase/aspartase (Central domain)"/>
    <property type="match status" value="1"/>
</dbReference>
<dbReference type="PRINTS" id="PR00149">
    <property type="entry name" value="FUMRATELYASE"/>
</dbReference>
<feature type="domain" description="Fumarate lyase N-terminal" evidence="6">
    <location>
        <begin position="6"/>
        <end position="296"/>
    </location>
</feature>
<keyword evidence="5 8" id="KW-0456">Lyase</keyword>
<dbReference type="CDD" id="cd01359">
    <property type="entry name" value="Argininosuccinate_lyase"/>
    <property type="match status" value="1"/>
</dbReference>
<dbReference type="InterPro" id="IPR024083">
    <property type="entry name" value="Fumarase/histidase_N"/>
</dbReference>
<gene>
    <name evidence="5" type="primary">argH</name>
    <name evidence="8" type="ORF">X929_07570</name>
</gene>
<dbReference type="SUPFAM" id="SSF48557">
    <property type="entry name" value="L-aspartase-like"/>
    <property type="match status" value="1"/>
</dbReference>
<dbReference type="EC" id="4.3.2.1" evidence="2 5"/>
<keyword evidence="4 5" id="KW-0028">Amino-acid biosynthesis</keyword>
<comment type="similarity">
    <text evidence="5">Belongs to the lyase 1 family. Argininosuccinate lyase subfamily.</text>
</comment>
<dbReference type="InterPro" id="IPR022761">
    <property type="entry name" value="Fumarate_lyase_N"/>
</dbReference>
<sequence>MKLWGGRFKEEIDEDMEILNSSIKVDIRLFPYDIEASLAHAKGLKKAKIITEKEFEQIEKALKEIKETTFQEIPIVEDVHTLVEQMLVEKIGDVGKKIHTARSRNDQIATDERLYLRDEILKIMDLLDQLNSVLLELSKKYKNKVMPGYTHLQRAQPITFSHHLLAYVEMFKRDIERLKEALKRVNVSVLGSGALAGTSYDIDRMYVASLLDFKEVSMNSMDGVSDRDFIIEFLSIASLIMMHLSRFSEEIVLWSTQEFNFVELSDEYSTGSSIMPQKKNPDSAELIRGKTGRVYGNLFTLLTTMKGLPLGYNKDMQEDKEPLFDTVDTLKSCLKVFIGMLKTMHVNENKMEEAVKYGYLNATDLADYLVKKGIPFRTAHDIVGKLVVYAITKNVPLEELNIAEFRNFCQFIDEDVYEVLDVKNILKSRKTIGAARWEEEI</sequence>
<evidence type="ECO:0000259" key="6">
    <source>
        <dbReference type="Pfam" id="PF00206"/>
    </source>
</evidence>
<organism evidence="8 9">
    <name type="scientific">Petrotoga olearia DSM 13574</name>
    <dbReference type="NCBI Taxonomy" id="1122955"/>
    <lineage>
        <taxon>Bacteria</taxon>
        <taxon>Thermotogati</taxon>
        <taxon>Thermotogota</taxon>
        <taxon>Thermotogae</taxon>
        <taxon>Petrotogales</taxon>
        <taxon>Petrotogaceae</taxon>
        <taxon>Petrotoga</taxon>
    </lineage>
</organism>
<dbReference type="PROSITE" id="PS00163">
    <property type="entry name" value="FUMARATE_LYASES"/>
    <property type="match status" value="1"/>
</dbReference>
<dbReference type="Gene3D" id="1.10.275.10">
    <property type="entry name" value="Fumarase/aspartase (N-terminal domain)"/>
    <property type="match status" value="1"/>
</dbReference>
<dbReference type="FunFam" id="1.20.200.10:FF:000002">
    <property type="entry name" value="Argininosuccinate lyase"/>
    <property type="match status" value="1"/>
</dbReference>
<dbReference type="Proteomes" id="UP000236434">
    <property type="component" value="Unassembled WGS sequence"/>
</dbReference>
<keyword evidence="5" id="KW-0963">Cytoplasm</keyword>
<dbReference type="InterPro" id="IPR000362">
    <property type="entry name" value="Fumarate_lyase_fam"/>
</dbReference>
<dbReference type="InterPro" id="IPR020557">
    <property type="entry name" value="Fumarate_lyase_CS"/>
</dbReference>
<dbReference type="GO" id="GO:0042450">
    <property type="term" value="P:L-arginine biosynthetic process via ornithine"/>
    <property type="evidence" value="ECO:0007669"/>
    <property type="project" value="UniProtKB-UniRule"/>
</dbReference>
<dbReference type="HAMAP" id="MF_00006">
    <property type="entry name" value="Arg_succ_lyase"/>
    <property type="match status" value="1"/>
</dbReference>
<evidence type="ECO:0000313" key="9">
    <source>
        <dbReference type="Proteomes" id="UP000236434"/>
    </source>
</evidence>
<dbReference type="AlphaFoldDB" id="A0A2K1NY46"/>
<keyword evidence="3 5" id="KW-0055">Arginine biosynthesis</keyword>
<evidence type="ECO:0000256" key="5">
    <source>
        <dbReference type="HAMAP-Rule" id="MF_00006"/>
    </source>
</evidence>
<comment type="catalytic activity">
    <reaction evidence="5">
        <text>2-(N(omega)-L-arginino)succinate = fumarate + L-arginine</text>
        <dbReference type="Rhea" id="RHEA:24020"/>
        <dbReference type="ChEBI" id="CHEBI:29806"/>
        <dbReference type="ChEBI" id="CHEBI:32682"/>
        <dbReference type="ChEBI" id="CHEBI:57472"/>
        <dbReference type="EC" id="4.3.2.1"/>
    </reaction>
</comment>
<evidence type="ECO:0000256" key="4">
    <source>
        <dbReference type="ARBA" id="ARBA00022605"/>
    </source>
</evidence>
<dbReference type="InterPro" id="IPR008948">
    <property type="entry name" value="L-Aspartase-like"/>
</dbReference>
<dbReference type="Gene3D" id="1.10.40.30">
    <property type="entry name" value="Fumarase/aspartase (C-terminal domain)"/>
    <property type="match status" value="1"/>
</dbReference>
<reference evidence="8 9" key="1">
    <citation type="submission" date="2013-12" db="EMBL/GenBank/DDBJ databases">
        <title>Comparative genomics of Petrotoga isolates.</title>
        <authorList>
            <person name="Nesbo C.L."/>
            <person name="Charchuk R."/>
            <person name="Chow K."/>
        </authorList>
    </citation>
    <scope>NUCLEOTIDE SEQUENCE [LARGE SCALE GENOMIC DNA]</scope>
    <source>
        <strain evidence="8 9">DSM 13574</strain>
    </source>
</reference>
<dbReference type="PANTHER" id="PTHR43814">
    <property type="entry name" value="ARGININOSUCCINATE LYASE"/>
    <property type="match status" value="1"/>
</dbReference>